<evidence type="ECO:0000256" key="5">
    <source>
        <dbReference type="ARBA" id="ARBA00023002"/>
    </source>
</evidence>
<keyword evidence="3 6" id="KW-0479">Metal-binding</keyword>
<dbReference type="EMBL" id="CP113787">
    <property type="protein sequence ID" value="WAL42169.1"/>
    <property type="molecule type" value="Genomic_DNA"/>
</dbReference>
<evidence type="ECO:0000256" key="3">
    <source>
        <dbReference type="ARBA" id="ARBA00022723"/>
    </source>
</evidence>
<comment type="cofactor">
    <cofactor evidence="1 6">
        <name>Zn(2+)</name>
        <dbReference type="ChEBI" id="CHEBI:29105"/>
    </cofactor>
</comment>
<name>A0AA47IPC2_ACTNA</name>
<dbReference type="SMART" id="SM00829">
    <property type="entry name" value="PKS_ER"/>
    <property type="match status" value="1"/>
</dbReference>
<dbReference type="SUPFAM" id="SSF51735">
    <property type="entry name" value="NAD(P)-binding Rossmann-fold domains"/>
    <property type="match status" value="1"/>
</dbReference>
<evidence type="ECO:0000313" key="9">
    <source>
        <dbReference type="Proteomes" id="UP001163127"/>
    </source>
</evidence>
<dbReference type="Gene3D" id="3.90.180.10">
    <property type="entry name" value="Medium-chain alcohol dehydrogenases, catalytic domain"/>
    <property type="match status" value="1"/>
</dbReference>
<dbReference type="CDD" id="cd05285">
    <property type="entry name" value="sorbitol_DH"/>
    <property type="match status" value="1"/>
</dbReference>
<proteinExistence type="inferred from homology"/>
<sequence>MKAVVLEKQHEINIREIPGGLSCGPGQLRIAPHTVGICGSDVHYYTHGRIGRYVVEAPMVLGHEASGVVLEVGQGVEGFAVGDRVAMEPGVPDTSSRAALAGMYNVDPAVSFWATPPVDGCLVEEVIHPAAFTYRLPDNVSFAEGALMEPLAVGMHAATKARISPGDVVAVSGAGTIGLLTAASALAGGASKVIISDFSSAKLEVAARIPGTLCVDGQDQRLLDVVSEQTAGWGADVVFECSGHPSAYDDLWKIGAPGNRTVLVGIPVDPVSIDVTEVQARETTIENVFRYANVYQRAIDLVAAGRIDLKPFITETFDMDHAVEAFERVAEGRPGDIKIQITVG</sequence>
<dbReference type="PANTHER" id="PTHR43161">
    <property type="entry name" value="SORBITOL DEHYDROGENASE"/>
    <property type="match status" value="1"/>
</dbReference>
<dbReference type="InterPro" id="IPR045306">
    <property type="entry name" value="SDH-like"/>
</dbReference>
<evidence type="ECO:0000313" key="8">
    <source>
        <dbReference type="EMBL" id="WAL42169.1"/>
    </source>
</evidence>
<dbReference type="InterPro" id="IPR036291">
    <property type="entry name" value="NAD(P)-bd_dom_sf"/>
</dbReference>
<dbReference type="InterPro" id="IPR013149">
    <property type="entry name" value="ADH-like_C"/>
</dbReference>
<evidence type="ECO:0000259" key="7">
    <source>
        <dbReference type="SMART" id="SM00829"/>
    </source>
</evidence>
<dbReference type="InterPro" id="IPR002328">
    <property type="entry name" value="ADH_Zn_CS"/>
</dbReference>
<dbReference type="SUPFAM" id="SSF50129">
    <property type="entry name" value="GroES-like"/>
    <property type="match status" value="1"/>
</dbReference>
<evidence type="ECO:0000256" key="1">
    <source>
        <dbReference type="ARBA" id="ARBA00001947"/>
    </source>
</evidence>
<evidence type="ECO:0000256" key="2">
    <source>
        <dbReference type="ARBA" id="ARBA00008072"/>
    </source>
</evidence>
<keyword evidence="4 6" id="KW-0862">Zinc</keyword>
<protein>
    <submittedName>
        <fullName evidence="8">NAD(P)-dependent alcohol dehydrogenase</fullName>
    </submittedName>
</protein>
<dbReference type="InterPro" id="IPR011032">
    <property type="entry name" value="GroES-like_sf"/>
</dbReference>
<dbReference type="Proteomes" id="UP001163127">
    <property type="component" value="Chromosome"/>
</dbReference>
<dbReference type="InterPro" id="IPR013154">
    <property type="entry name" value="ADH-like_N"/>
</dbReference>
<organism evidence="8 9">
    <name type="scientific">Actinomyces naeslundii</name>
    <dbReference type="NCBI Taxonomy" id="1655"/>
    <lineage>
        <taxon>Bacteria</taxon>
        <taxon>Bacillati</taxon>
        <taxon>Actinomycetota</taxon>
        <taxon>Actinomycetes</taxon>
        <taxon>Actinomycetales</taxon>
        <taxon>Actinomycetaceae</taxon>
        <taxon>Actinomyces</taxon>
    </lineage>
</organism>
<dbReference type="PROSITE" id="PS00059">
    <property type="entry name" value="ADH_ZINC"/>
    <property type="match status" value="1"/>
</dbReference>
<feature type="domain" description="Enoyl reductase (ER)" evidence="7">
    <location>
        <begin position="20"/>
        <end position="334"/>
    </location>
</feature>
<evidence type="ECO:0000256" key="6">
    <source>
        <dbReference type="RuleBase" id="RU361277"/>
    </source>
</evidence>
<dbReference type="Pfam" id="PF08240">
    <property type="entry name" value="ADH_N"/>
    <property type="match status" value="1"/>
</dbReference>
<dbReference type="Pfam" id="PF00107">
    <property type="entry name" value="ADH_zinc_N"/>
    <property type="match status" value="1"/>
</dbReference>
<accession>A0AA47IPC2</accession>
<dbReference type="InterPro" id="IPR020843">
    <property type="entry name" value="ER"/>
</dbReference>
<dbReference type="GO" id="GO:0008270">
    <property type="term" value="F:zinc ion binding"/>
    <property type="evidence" value="ECO:0007669"/>
    <property type="project" value="InterPro"/>
</dbReference>
<keyword evidence="5" id="KW-0560">Oxidoreductase</keyword>
<dbReference type="PANTHER" id="PTHR43161:SF9">
    <property type="entry name" value="SORBITOL DEHYDROGENASE"/>
    <property type="match status" value="1"/>
</dbReference>
<dbReference type="Gene3D" id="3.40.50.720">
    <property type="entry name" value="NAD(P)-binding Rossmann-like Domain"/>
    <property type="match status" value="1"/>
</dbReference>
<dbReference type="GO" id="GO:0016616">
    <property type="term" value="F:oxidoreductase activity, acting on the CH-OH group of donors, NAD or NADP as acceptor"/>
    <property type="evidence" value="ECO:0007669"/>
    <property type="project" value="InterPro"/>
</dbReference>
<reference evidence="8" key="1">
    <citation type="submission" date="2022-11" db="EMBL/GenBank/DDBJ databases">
        <title>Dental biofilm bacteria. Genome sequencing and assembly.</title>
        <authorList>
            <person name="Robertsson C."/>
        </authorList>
    </citation>
    <scope>NUCLEOTIDE SEQUENCE</scope>
    <source>
        <strain evidence="8">CW</strain>
    </source>
</reference>
<gene>
    <name evidence="8" type="ORF">OFA60_08850</name>
</gene>
<comment type="similarity">
    <text evidence="2 6">Belongs to the zinc-containing alcohol dehydrogenase family.</text>
</comment>
<dbReference type="AlphaFoldDB" id="A0AA47IPC2"/>
<dbReference type="RefSeq" id="WP_076135693.1">
    <property type="nucleotide sequence ID" value="NZ_CP113787.1"/>
</dbReference>
<evidence type="ECO:0000256" key="4">
    <source>
        <dbReference type="ARBA" id="ARBA00022833"/>
    </source>
</evidence>